<evidence type="ECO:0000313" key="6">
    <source>
        <dbReference type="EMBL" id="CAD8106645.1"/>
    </source>
</evidence>
<keyword evidence="2" id="KW-0694">RNA-binding</keyword>
<evidence type="ECO:0000313" key="7">
    <source>
        <dbReference type="Proteomes" id="UP000692954"/>
    </source>
</evidence>
<evidence type="ECO:0000256" key="3">
    <source>
        <dbReference type="ARBA" id="ARBA00022980"/>
    </source>
</evidence>
<dbReference type="Proteomes" id="UP000692954">
    <property type="component" value="Unassembled WGS sequence"/>
</dbReference>
<dbReference type="GO" id="GO:0003735">
    <property type="term" value="F:structural constituent of ribosome"/>
    <property type="evidence" value="ECO:0007669"/>
    <property type="project" value="InterPro"/>
</dbReference>
<dbReference type="Pfam" id="PF00347">
    <property type="entry name" value="Ribosomal_L6"/>
    <property type="match status" value="2"/>
</dbReference>
<evidence type="ECO:0000256" key="4">
    <source>
        <dbReference type="ARBA" id="ARBA00023274"/>
    </source>
</evidence>
<dbReference type="InterPro" id="IPR020040">
    <property type="entry name" value="Ribosomal_uL6_a/b-dom"/>
</dbReference>
<keyword evidence="3" id="KW-0689">Ribosomal protein</keyword>
<protein>
    <recommendedName>
        <fullName evidence="5">Large ribosomal subunit protein uL6 alpha-beta domain-containing protein</fullName>
    </recommendedName>
</protein>
<dbReference type="OrthoDB" id="291967at2759"/>
<dbReference type="GO" id="GO:0002181">
    <property type="term" value="P:cytoplasmic translation"/>
    <property type="evidence" value="ECO:0007669"/>
    <property type="project" value="TreeGrafter"/>
</dbReference>
<dbReference type="GO" id="GO:0022625">
    <property type="term" value="C:cytosolic large ribosomal subunit"/>
    <property type="evidence" value="ECO:0007669"/>
    <property type="project" value="TreeGrafter"/>
</dbReference>
<organism evidence="6 7">
    <name type="scientific">Paramecium sonneborni</name>
    <dbReference type="NCBI Taxonomy" id="65129"/>
    <lineage>
        <taxon>Eukaryota</taxon>
        <taxon>Sar</taxon>
        <taxon>Alveolata</taxon>
        <taxon>Ciliophora</taxon>
        <taxon>Intramacronucleata</taxon>
        <taxon>Oligohymenophorea</taxon>
        <taxon>Peniculida</taxon>
        <taxon>Parameciidae</taxon>
        <taxon>Paramecium</taxon>
    </lineage>
</organism>
<keyword evidence="7" id="KW-1185">Reference proteome</keyword>
<dbReference type="PANTHER" id="PTHR11655:SF16">
    <property type="entry name" value="60S RIBOSOMAL PROTEIN L9"/>
    <property type="match status" value="1"/>
</dbReference>
<dbReference type="InterPro" id="IPR002359">
    <property type="entry name" value="Ribosomal_uL6_CS2"/>
</dbReference>
<evidence type="ECO:0000259" key="5">
    <source>
        <dbReference type="Pfam" id="PF00347"/>
    </source>
</evidence>
<reference evidence="6" key="1">
    <citation type="submission" date="2021-01" db="EMBL/GenBank/DDBJ databases">
        <authorList>
            <consortium name="Genoscope - CEA"/>
            <person name="William W."/>
        </authorList>
    </citation>
    <scope>NUCLEOTIDE SEQUENCE</scope>
</reference>
<dbReference type="AlphaFoldDB" id="A0A8S1PTS2"/>
<name>A0A8S1PTS2_9CILI</name>
<keyword evidence="1" id="KW-0699">rRNA-binding</keyword>
<feature type="domain" description="Large ribosomal subunit protein uL6 alpha-beta" evidence="5">
    <location>
        <begin position="12"/>
        <end position="94"/>
    </location>
</feature>
<dbReference type="GO" id="GO:0019843">
    <property type="term" value="F:rRNA binding"/>
    <property type="evidence" value="ECO:0007669"/>
    <property type="project" value="UniProtKB-KW"/>
</dbReference>
<dbReference type="PIRSF" id="PIRSF002162">
    <property type="entry name" value="Ribosomal_L6"/>
    <property type="match status" value="1"/>
</dbReference>
<evidence type="ECO:0000256" key="1">
    <source>
        <dbReference type="ARBA" id="ARBA00022730"/>
    </source>
</evidence>
<dbReference type="PROSITE" id="PS00700">
    <property type="entry name" value="RIBOSOMAL_L6_2"/>
    <property type="match status" value="1"/>
</dbReference>
<accession>A0A8S1PTS2</accession>
<sequence>MKYILTEEHVEIPEKIEIKVNSKKVEVKGPRGILNRNFKHASLDIQVQKKLNKQTKKEKSRVSIRMWQSYRKQKCQVNSVASQIKNMIRGVTSGYKFKMVLAYAHFPIIINLLEKGAGIEIKNFLGEKIIRTIKCLPGVIITRNEAEEKNVLTLAGNDLNNVSLTCALIHQACAVKNKDIRQFLDGIYVSEKRLEV</sequence>
<gene>
    <name evidence="6" type="ORF">PSON_ATCC_30995.1.T0870086</name>
</gene>
<dbReference type="PANTHER" id="PTHR11655">
    <property type="entry name" value="60S/50S RIBOSOMAL PROTEIN L6/L9"/>
    <property type="match status" value="1"/>
</dbReference>
<feature type="domain" description="Large ribosomal subunit protein uL6 alpha-beta" evidence="5">
    <location>
        <begin position="117"/>
        <end position="186"/>
    </location>
</feature>
<dbReference type="InterPro" id="IPR000702">
    <property type="entry name" value="Ribosomal_uL6-like"/>
</dbReference>
<dbReference type="FunFam" id="3.90.930.12:FF:000004">
    <property type="entry name" value="60S ribosomal protein L9"/>
    <property type="match status" value="1"/>
</dbReference>
<evidence type="ECO:0000256" key="2">
    <source>
        <dbReference type="ARBA" id="ARBA00022884"/>
    </source>
</evidence>
<proteinExistence type="predicted"/>
<comment type="caution">
    <text evidence="6">The sequence shown here is derived from an EMBL/GenBank/DDBJ whole genome shotgun (WGS) entry which is preliminary data.</text>
</comment>
<dbReference type="EMBL" id="CAJJDN010000087">
    <property type="protein sequence ID" value="CAD8106645.1"/>
    <property type="molecule type" value="Genomic_DNA"/>
</dbReference>
<dbReference type="FunFam" id="3.90.930.12:FF:000008">
    <property type="entry name" value="50S ribosomal protein L6"/>
    <property type="match status" value="1"/>
</dbReference>
<keyword evidence="4" id="KW-0687">Ribonucleoprotein</keyword>